<dbReference type="RefSeq" id="WP_204907873.1">
    <property type="nucleotide sequence ID" value="NZ_JACJLV010000003.1"/>
</dbReference>
<protein>
    <submittedName>
        <fullName evidence="2">ABC-2 family transporter protein</fullName>
    </submittedName>
</protein>
<evidence type="ECO:0000256" key="1">
    <source>
        <dbReference type="SAM" id="Phobius"/>
    </source>
</evidence>
<feature type="transmembrane region" description="Helical" evidence="1">
    <location>
        <begin position="65"/>
        <end position="83"/>
    </location>
</feature>
<dbReference type="Pfam" id="PF06182">
    <property type="entry name" value="ABC2_membrane_6"/>
    <property type="match status" value="1"/>
</dbReference>
<reference evidence="2" key="1">
    <citation type="submission" date="2020-08" db="EMBL/GenBank/DDBJ databases">
        <authorList>
            <person name="Cejkova D."/>
            <person name="Kubasova T."/>
            <person name="Jahodarova E."/>
            <person name="Rychlik I."/>
        </authorList>
    </citation>
    <scope>NUCLEOTIDE SEQUENCE</scope>
    <source>
        <strain evidence="2">An420c</strain>
    </source>
</reference>
<comment type="caution">
    <text evidence="2">The sequence shown here is derived from an EMBL/GenBank/DDBJ whole genome shotgun (WGS) entry which is preliminary data.</text>
</comment>
<keyword evidence="1" id="KW-1133">Transmembrane helix</keyword>
<dbReference type="AlphaFoldDB" id="A0A938X081"/>
<dbReference type="PANTHER" id="PTHR36833">
    <property type="entry name" value="SLR0610 PROTEIN-RELATED"/>
    <property type="match status" value="1"/>
</dbReference>
<proteinExistence type="predicted"/>
<keyword evidence="1" id="KW-0472">Membrane</keyword>
<evidence type="ECO:0000313" key="2">
    <source>
        <dbReference type="EMBL" id="MBM6825812.1"/>
    </source>
</evidence>
<dbReference type="InterPro" id="IPR010390">
    <property type="entry name" value="ABC-2_transporter-like"/>
</dbReference>
<dbReference type="PANTHER" id="PTHR36833:SF1">
    <property type="entry name" value="INTEGRAL MEMBRANE TRANSPORT PROTEIN"/>
    <property type="match status" value="1"/>
</dbReference>
<keyword evidence="1" id="KW-0812">Transmembrane</keyword>
<feature type="transmembrane region" description="Helical" evidence="1">
    <location>
        <begin position="235"/>
        <end position="255"/>
    </location>
</feature>
<organism evidence="2 3">
    <name type="scientific">Mordavella massiliensis</name>
    <dbReference type="NCBI Taxonomy" id="1871024"/>
    <lineage>
        <taxon>Bacteria</taxon>
        <taxon>Bacillati</taxon>
        <taxon>Bacillota</taxon>
        <taxon>Clostridia</taxon>
        <taxon>Eubacteriales</taxon>
        <taxon>Clostridiaceae</taxon>
        <taxon>Mordavella</taxon>
    </lineage>
</organism>
<feature type="transmembrane region" description="Helical" evidence="1">
    <location>
        <begin position="30"/>
        <end position="53"/>
    </location>
</feature>
<sequence length="264" mass="29561">MKRVSYCLRLWRAYLRVGFLTMTQYPADTVILLISMLVREASGFVGILAIVGVTGGMGNWNVYEVCILFSMCAVIEAIGQAFFDNVWGMDHMMRRGELDVFLTRPAPVFLQVLGQVTHFQAVLSLIIYVGIFVWAALQLNLHIGLYEALILVEYVIFGTMVNSGIYAIFNFLNFWIVQGEDIAVLVQTCREFVKYPLNVFPAAIQGFFTFLLPLGFVAYYPAMALLGKTTLPVELMLPAVGVFVVFLAFLVWRAGLRGYNSTGT</sequence>
<keyword evidence="3" id="KW-1185">Reference proteome</keyword>
<name>A0A938X081_9CLOT</name>
<feature type="transmembrane region" description="Helical" evidence="1">
    <location>
        <begin position="149"/>
        <end position="169"/>
    </location>
</feature>
<dbReference type="Proteomes" id="UP000713880">
    <property type="component" value="Unassembled WGS sequence"/>
</dbReference>
<feature type="transmembrane region" description="Helical" evidence="1">
    <location>
        <begin position="118"/>
        <end position="137"/>
    </location>
</feature>
<reference evidence="2" key="2">
    <citation type="journal article" date="2021" name="Sci. Rep.">
        <title>The distribution of antibiotic resistance genes in chicken gut microbiota commensals.</title>
        <authorList>
            <person name="Juricova H."/>
            <person name="Matiasovicova J."/>
            <person name="Kubasova T."/>
            <person name="Cejkova D."/>
            <person name="Rychlik I."/>
        </authorList>
    </citation>
    <scope>NUCLEOTIDE SEQUENCE</scope>
    <source>
        <strain evidence="2">An420c</strain>
    </source>
</reference>
<evidence type="ECO:0000313" key="3">
    <source>
        <dbReference type="Proteomes" id="UP000713880"/>
    </source>
</evidence>
<accession>A0A938X081</accession>
<gene>
    <name evidence="2" type="ORF">H6A13_01660</name>
</gene>
<feature type="transmembrane region" description="Helical" evidence="1">
    <location>
        <begin position="202"/>
        <end position="223"/>
    </location>
</feature>
<dbReference type="EMBL" id="JACJLV010000003">
    <property type="protein sequence ID" value="MBM6825812.1"/>
    <property type="molecule type" value="Genomic_DNA"/>
</dbReference>